<evidence type="ECO:0000313" key="1">
    <source>
        <dbReference type="EMBL" id="GBN11321.1"/>
    </source>
</evidence>
<protein>
    <submittedName>
        <fullName evidence="1">Uncharacterized protein</fullName>
    </submittedName>
</protein>
<dbReference type="AlphaFoldDB" id="A0A4Y2L9E0"/>
<dbReference type="OrthoDB" id="5989318at2759"/>
<comment type="caution">
    <text evidence="1">The sequence shown here is derived from an EMBL/GenBank/DDBJ whole genome shotgun (WGS) entry which is preliminary data.</text>
</comment>
<reference evidence="1 2" key="1">
    <citation type="journal article" date="2019" name="Sci. Rep.">
        <title>Orb-weaving spider Araneus ventricosus genome elucidates the spidroin gene catalogue.</title>
        <authorList>
            <person name="Kono N."/>
            <person name="Nakamura H."/>
            <person name="Ohtoshi R."/>
            <person name="Moran D.A.P."/>
            <person name="Shinohara A."/>
            <person name="Yoshida Y."/>
            <person name="Fujiwara M."/>
            <person name="Mori M."/>
            <person name="Tomita M."/>
            <person name="Arakawa K."/>
        </authorList>
    </citation>
    <scope>NUCLEOTIDE SEQUENCE [LARGE SCALE GENOMIC DNA]</scope>
</reference>
<dbReference type="Proteomes" id="UP000499080">
    <property type="component" value="Unassembled WGS sequence"/>
</dbReference>
<evidence type="ECO:0000313" key="2">
    <source>
        <dbReference type="Proteomes" id="UP000499080"/>
    </source>
</evidence>
<accession>A0A4Y2L9E0</accession>
<name>A0A4Y2L9E0_ARAVE</name>
<gene>
    <name evidence="1" type="ORF">AVEN_78563_1</name>
</gene>
<organism evidence="1 2">
    <name type="scientific">Araneus ventricosus</name>
    <name type="common">Orbweaver spider</name>
    <name type="synonym">Epeira ventricosa</name>
    <dbReference type="NCBI Taxonomy" id="182803"/>
    <lineage>
        <taxon>Eukaryota</taxon>
        <taxon>Metazoa</taxon>
        <taxon>Ecdysozoa</taxon>
        <taxon>Arthropoda</taxon>
        <taxon>Chelicerata</taxon>
        <taxon>Arachnida</taxon>
        <taxon>Araneae</taxon>
        <taxon>Araneomorphae</taxon>
        <taxon>Entelegynae</taxon>
        <taxon>Araneoidea</taxon>
        <taxon>Araneidae</taxon>
        <taxon>Araneus</taxon>
    </lineage>
</organism>
<dbReference type="EMBL" id="BGPR01005562">
    <property type="protein sequence ID" value="GBN11321.1"/>
    <property type="molecule type" value="Genomic_DNA"/>
</dbReference>
<sequence>MRYPQLRFVKRAKRTQCELVLHETPDADVARSLDSVSCTSSDSDSSIPDESNKFSVSDMSNKFHSKFSDSESNKFSVSDEVLQTLYSSSLTLKSYIDSSPSLECVWPPSATDLIIEAAESLVPSTLFNFLAWITGISNDLQLNEYVSVNEKSKRNYFL</sequence>
<proteinExistence type="predicted"/>
<keyword evidence="2" id="KW-1185">Reference proteome</keyword>